<name>A0A2N6D002_9GAMM</name>
<dbReference type="Proteomes" id="UP000235015">
    <property type="component" value="Unassembled WGS sequence"/>
</dbReference>
<proteinExistence type="predicted"/>
<organism evidence="1 2">
    <name type="scientific">Sedimenticola selenatireducens</name>
    <dbReference type="NCBI Taxonomy" id="191960"/>
    <lineage>
        <taxon>Bacteria</taxon>
        <taxon>Pseudomonadati</taxon>
        <taxon>Pseudomonadota</taxon>
        <taxon>Gammaproteobacteria</taxon>
        <taxon>Chromatiales</taxon>
        <taxon>Sedimenticolaceae</taxon>
        <taxon>Sedimenticola</taxon>
    </lineage>
</organism>
<dbReference type="STRING" id="1111735.GCA_000428045_02895"/>
<evidence type="ECO:0000313" key="1">
    <source>
        <dbReference type="EMBL" id="PLX62988.1"/>
    </source>
</evidence>
<reference evidence="1 2" key="1">
    <citation type="submission" date="2017-11" db="EMBL/GenBank/DDBJ databases">
        <title>Genome-resolved metagenomics identifies genetic mobility, metabolic interactions, and unexpected diversity in perchlorate-reducing communities.</title>
        <authorList>
            <person name="Barnum T.P."/>
            <person name="Figueroa I.A."/>
            <person name="Carlstrom C.I."/>
            <person name="Lucas L.N."/>
            <person name="Engelbrektson A.L."/>
            <person name="Coates J.D."/>
        </authorList>
    </citation>
    <scope>NUCLEOTIDE SEQUENCE [LARGE SCALE GENOMIC DNA]</scope>
    <source>
        <strain evidence="1">BM301</strain>
    </source>
</reference>
<dbReference type="InterPro" id="IPR008554">
    <property type="entry name" value="Glutaredoxin-like"/>
</dbReference>
<dbReference type="AlphaFoldDB" id="A0A2N6D002"/>
<comment type="caution">
    <text evidence="1">The sequence shown here is derived from an EMBL/GenBank/DDBJ whole genome shotgun (WGS) entry which is preliminary data.</text>
</comment>
<evidence type="ECO:0000313" key="2">
    <source>
        <dbReference type="Proteomes" id="UP000235015"/>
    </source>
</evidence>
<dbReference type="RefSeq" id="WP_273437563.1">
    <property type="nucleotide sequence ID" value="NZ_CAXXYC010000003.1"/>
</dbReference>
<dbReference type="SUPFAM" id="SSF52833">
    <property type="entry name" value="Thioredoxin-like"/>
    <property type="match status" value="1"/>
</dbReference>
<dbReference type="Gene3D" id="3.40.30.10">
    <property type="entry name" value="Glutaredoxin"/>
    <property type="match status" value="1"/>
</dbReference>
<accession>A0A2N6D002</accession>
<protein>
    <submittedName>
        <fullName evidence="1">Thioredoxin family protein</fullName>
    </submittedName>
</protein>
<dbReference type="Pfam" id="PF05768">
    <property type="entry name" value="Glrx-like"/>
    <property type="match status" value="1"/>
</dbReference>
<sequence>MSKFGEHPGLSFYYRDGCHLCEDMWQHLQSIRETHPFDVDLINVDSDPDLRERYGTLIPVLASGEKIICNYYLDPVGLERFLGGLPDSE</sequence>
<gene>
    <name evidence="1" type="ORF">C0630_02150</name>
</gene>
<dbReference type="EMBL" id="PKUN01000002">
    <property type="protein sequence ID" value="PLX62988.1"/>
    <property type="molecule type" value="Genomic_DNA"/>
</dbReference>
<dbReference type="InterPro" id="IPR036249">
    <property type="entry name" value="Thioredoxin-like_sf"/>
</dbReference>